<dbReference type="InterPro" id="IPR051125">
    <property type="entry name" value="ABC-4/HrtB_transporter"/>
</dbReference>
<dbReference type="InterPro" id="IPR003838">
    <property type="entry name" value="ABC3_permease_C"/>
</dbReference>
<feature type="transmembrane region" description="Helical" evidence="7">
    <location>
        <begin position="358"/>
        <end position="379"/>
    </location>
</feature>
<organism evidence="10">
    <name type="scientific">Singulisphaera sp. Ch08</name>
    <dbReference type="NCBI Taxonomy" id="3120278"/>
    <lineage>
        <taxon>Bacteria</taxon>
        <taxon>Pseudomonadati</taxon>
        <taxon>Planctomycetota</taxon>
        <taxon>Planctomycetia</taxon>
        <taxon>Isosphaerales</taxon>
        <taxon>Isosphaeraceae</taxon>
        <taxon>Singulisphaera</taxon>
    </lineage>
</organism>
<dbReference type="RefSeq" id="WP_406695360.1">
    <property type="nucleotide sequence ID" value="NZ_CP155447.1"/>
</dbReference>
<evidence type="ECO:0000256" key="3">
    <source>
        <dbReference type="ARBA" id="ARBA00022475"/>
    </source>
</evidence>
<keyword evidence="6 7" id="KW-0472">Membrane</keyword>
<keyword evidence="5 7" id="KW-1133">Transmembrane helix</keyword>
<feature type="domain" description="ABC3 transporter permease C-terminal" evidence="8">
    <location>
        <begin position="278"/>
        <end position="386"/>
    </location>
</feature>
<evidence type="ECO:0000259" key="9">
    <source>
        <dbReference type="Pfam" id="PF12704"/>
    </source>
</evidence>
<dbReference type="PANTHER" id="PTHR43738">
    <property type="entry name" value="ABC TRANSPORTER, MEMBRANE PROTEIN"/>
    <property type="match status" value="1"/>
</dbReference>
<proteinExistence type="predicted"/>
<evidence type="ECO:0000256" key="2">
    <source>
        <dbReference type="ARBA" id="ARBA00022448"/>
    </source>
</evidence>
<evidence type="ECO:0000256" key="1">
    <source>
        <dbReference type="ARBA" id="ARBA00004651"/>
    </source>
</evidence>
<name>A0AAU7CC84_9BACT</name>
<dbReference type="Pfam" id="PF02687">
    <property type="entry name" value="FtsX"/>
    <property type="match status" value="1"/>
</dbReference>
<keyword evidence="3" id="KW-1003">Cell membrane</keyword>
<reference evidence="10" key="1">
    <citation type="submission" date="2024-05" db="EMBL/GenBank/DDBJ databases">
        <title>Planctomycetes of the genus Singulisphaera possess chitinolytic capabilities.</title>
        <authorList>
            <person name="Ivanova A."/>
        </authorList>
    </citation>
    <scope>NUCLEOTIDE SEQUENCE</scope>
    <source>
        <strain evidence="10">Ch08T</strain>
    </source>
</reference>
<sequence>MSWIALKMLMGDRAKFLGIVMGLTFSALLIMQQGSIFCGLMRRTAGQIIDITGADLWVMDPNVRFIDDVKPMIENNLYRVRGVDGVLWAVPLYKGQARAKLNSYDRTGKKQEVIEQVILIGLDDSSMVGAPPPSRILAGSRQALRRPDAIIIDKNRLPKLFPNQSKETYENYEWFVGKELEMNDHRAIIVGVCEATRTFQSNPVVYTTYSRAKLFAPQERKILSYVLAKTEPGRQPEVVAEQIRRQTGLGALTSEQFIWKTMGYYFKYTGIPINFGITAALGFLVGTAIAGQTFYNFTLENLKQFGALKAMGATNIRIVKMILLQATVVGLLGYGIGVGLGALFGMVNEGTELAFFPYWPILPITAVAVVLICILASLVSVRRVIVLEPAVVFRG</sequence>
<dbReference type="Pfam" id="PF12704">
    <property type="entry name" value="MacB_PCD"/>
    <property type="match status" value="1"/>
</dbReference>
<dbReference type="EMBL" id="CP155447">
    <property type="protein sequence ID" value="XBH02619.1"/>
    <property type="molecule type" value="Genomic_DNA"/>
</dbReference>
<evidence type="ECO:0000256" key="7">
    <source>
        <dbReference type="SAM" id="Phobius"/>
    </source>
</evidence>
<feature type="transmembrane region" description="Helical" evidence="7">
    <location>
        <begin position="318"/>
        <end position="346"/>
    </location>
</feature>
<evidence type="ECO:0000256" key="4">
    <source>
        <dbReference type="ARBA" id="ARBA00022692"/>
    </source>
</evidence>
<dbReference type="PANTHER" id="PTHR43738:SF1">
    <property type="entry name" value="HEMIN TRANSPORT SYSTEM PERMEASE PROTEIN HRTB-RELATED"/>
    <property type="match status" value="1"/>
</dbReference>
<evidence type="ECO:0000256" key="5">
    <source>
        <dbReference type="ARBA" id="ARBA00022989"/>
    </source>
</evidence>
<keyword evidence="2" id="KW-0813">Transport</keyword>
<accession>A0AAU7CC84</accession>
<evidence type="ECO:0000313" key="10">
    <source>
        <dbReference type="EMBL" id="XBH02619.1"/>
    </source>
</evidence>
<evidence type="ECO:0000259" key="8">
    <source>
        <dbReference type="Pfam" id="PF02687"/>
    </source>
</evidence>
<feature type="domain" description="MacB-like periplasmic core" evidence="9">
    <location>
        <begin position="20"/>
        <end position="245"/>
    </location>
</feature>
<protein>
    <submittedName>
        <fullName evidence="10">ABC transporter permease</fullName>
    </submittedName>
</protein>
<feature type="transmembrane region" description="Helical" evidence="7">
    <location>
        <begin position="275"/>
        <end position="297"/>
    </location>
</feature>
<dbReference type="AlphaFoldDB" id="A0AAU7CC84"/>
<dbReference type="GO" id="GO:0005886">
    <property type="term" value="C:plasma membrane"/>
    <property type="evidence" value="ECO:0007669"/>
    <property type="project" value="UniProtKB-SubCell"/>
</dbReference>
<keyword evidence="4 7" id="KW-0812">Transmembrane</keyword>
<gene>
    <name evidence="10" type="ORF">V5E97_30485</name>
</gene>
<comment type="subcellular location">
    <subcellularLocation>
        <location evidence="1">Cell membrane</location>
        <topology evidence="1">Multi-pass membrane protein</topology>
    </subcellularLocation>
</comment>
<evidence type="ECO:0000256" key="6">
    <source>
        <dbReference type="ARBA" id="ARBA00023136"/>
    </source>
</evidence>
<dbReference type="InterPro" id="IPR025857">
    <property type="entry name" value="MacB_PCD"/>
</dbReference>